<organism evidence="2 3">
    <name type="scientific">Stigmatella aurantiaca</name>
    <dbReference type="NCBI Taxonomy" id="41"/>
    <lineage>
        <taxon>Bacteria</taxon>
        <taxon>Pseudomonadati</taxon>
        <taxon>Myxococcota</taxon>
        <taxon>Myxococcia</taxon>
        <taxon>Myxococcales</taxon>
        <taxon>Cystobacterineae</taxon>
        <taxon>Archangiaceae</taxon>
        <taxon>Stigmatella</taxon>
    </lineage>
</organism>
<dbReference type="Pfam" id="PF13432">
    <property type="entry name" value="TPR_16"/>
    <property type="match status" value="2"/>
</dbReference>
<evidence type="ECO:0000313" key="3">
    <source>
        <dbReference type="Proteomes" id="UP000182719"/>
    </source>
</evidence>
<feature type="repeat" description="TPR" evidence="1">
    <location>
        <begin position="140"/>
        <end position="173"/>
    </location>
</feature>
<dbReference type="Pfam" id="PF14559">
    <property type="entry name" value="TPR_19"/>
    <property type="match status" value="1"/>
</dbReference>
<name>A0A1H8CMG9_STIAU</name>
<keyword evidence="1" id="KW-0802">TPR repeat</keyword>
<dbReference type="SMART" id="SM00028">
    <property type="entry name" value="TPR"/>
    <property type="match status" value="6"/>
</dbReference>
<accession>A0A1H8CMG9</accession>
<dbReference type="PROSITE" id="PS50005">
    <property type="entry name" value="TPR"/>
    <property type="match status" value="2"/>
</dbReference>
<dbReference type="InterPro" id="IPR019734">
    <property type="entry name" value="TPR_rpt"/>
</dbReference>
<gene>
    <name evidence="2" type="ORF">SAMN05444354_1275</name>
</gene>
<dbReference type="RefSeq" id="WP_075010708.1">
    <property type="nucleotide sequence ID" value="NZ_FOAP01000027.1"/>
</dbReference>
<feature type="repeat" description="TPR" evidence="1">
    <location>
        <begin position="242"/>
        <end position="275"/>
    </location>
</feature>
<dbReference type="OrthoDB" id="5380693at2"/>
<dbReference type="AlphaFoldDB" id="A0A1H8CMG9"/>
<dbReference type="PANTHER" id="PTHR12558:SF33">
    <property type="entry name" value="BLL7664 PROTEIN"/>
    <property type="match status" value="1"/>
</dbReference>
<dbReference type="SUPFAM" id="SSF48452">
    <property type="entry name" value="TPR-like"/>
    <property type="match status" value="2"/>
</dbReference>
<dbReference type="InterPro" id="IPR011990">
    <property type="entry name" value="TPR-like_helical_dom_sf"/>
</dbReference>
<keyword evidence="3" id="KW-1185">Reference proteome</keyword>
<sequence>MAIERTAKEGYKLMKMGLLPAAAREFQGALAKNPQDTAALLGLARLHLAQQESGQARPLLEQVLALEPAHPEARGFLARLKAEGQKDEGALDELRELAKNPEAGFLEFYNLGHALLLLPGKEAEAAQAFVQALKVAPKSPHATTYLGVAVWKQGQLPQALKCFKYAATLAPRESLPLQLASKVLVQLGQVGKAQLALQKALQRAPQKPELHEDFIKLCVFANKPKLALKSVIDFRQLDPKNPNGPYLQGLVMLLSGNLSEARRTFREAVALAPRAWEPKLGLARALLIGEQKEVAEALQLLEEAVALAPTEPGPSNELAVHYLARPETTAKAKELLARVLAAHPEEPGANLNMGLALVKTDKAAAAGHAHKALKSTDPAVREQAERLLKLVS</sequence>
<evidence type="ECO:0000256" key="1">
    <source>
        <dbReference type="PROSITE-ProRule" id="PRU00339"/>
    </source>
</evidence>
<dbReference type="EMBL" id="FOAP01000027">
    <property type="protein sequence ID" value="SEM96109.1"/>
    <property type="molecule type" value="Genomic_DNA"/>
</dbReference>
<evidence type="ECO:0000313" key="2">
    <source>
        <dbReference type="EMBL" id="SEM96109.1"/>
    </source>
</evidence>
<dbReference type="Proteomes" id="UP000182719">
    <property type="component" value="Unassembled WGS sequence"/>
</dbReference>
<proteinExistence type="predicted"/>
<protein>
    <submittedName>
        <fullName evidence="2">Flp pilus assembly protein TadD, contains TPR repeats</fullName>
    </submittedName>
</protein>
<dbReference type="PANTHER" id="PTHR12558">
    <property type="entry name" value="CELL DIVISION CYCLE 16,23,27"/>
    <property type="match status" value="1"/>
</dbReference>
<reference evidence="3" key="1">
    <citation type="submission" date="2016-10" db="EMBL/GenBank/DDBJ databases">
        <authorList>
            <person name="Varghese N."/>
            <person name="Submissions S."/>
        </authorList>
    </citation>
    <scope>NUCLEOTIDE SEQUENCE [LARGE SCALE GENOMIC DNA]</scope>
    <source>
        <strain evidence="3">DSM 17044</strain>
    </source>
</reference>
<dbReference type="Gene3D" id="1.25.40.10">
    <property type="entry name" value="Tetratricopeptide repeat domain"/>
    <property type="match status" value="3"/>
</dbReference>